<evidence type="ECO:0000259" key="5">
    <source>
        <dbReference type="PROSITE" id="PS50977"/>
    </source>
</evidence>
<dbReference type="AlphaFoldDB" id="A0A2S6AIH4"/>
<dbReference type="InterPro" id="IPR036271">
    <property type="entry name" value="Tet_transcr_reg_TetR-rel_C_sf"/>
</dbReference>
<dbReference type="Gene3D" id="1.10.357.10">
    <property type="entry name" value="Tetracycline Repressor, domain 2"/>
    <property type="match status" value="1"/>
</dbReference>
<evidence type="ECO:0000256" key="3">
    <source>
        <dbReference type="ARBA" id="ARBA00023163"/>
    </source>
</evidence>
<keyword evidence="3" id="KW-0804">Transcription</keyword>
<protein>
    <submittedName>
        <fullName evidence="6">TetR family transcriptional regulator</fullName>
    </submittedName>
</protein>
<feature type="DNA-binding region" description="H-T-H motif" evidence="4">
    <location>
        <begin position="80"/>
        <end position="99"/>
    </location>
</feature>
<feature type="domain" description="HTH tetR-type" evidence="5">
    <location>
        <begin position="58"/>
        <end position="117"/>
    </location>
</feature>
<dbReference type="Proteomes" id="UP000239874">
    <property type="component" value="Unassembled WGS sequence"/>
</dbReference>
<dbReference type="OrthoDB" id="9795011at2"/>
<organism evidence="6 7">
    <name type="scientific">Nocardia nova</name>
    <dbReference type="NCBI Taxonomy" id="37330"/>
    <lineage>
        <taxon>Bacteria</taxon>
        <taxon>Bacillati</taxon>
        <taxon>Actinomycetota</taxon>
        <taxon>Actinomycetes</taxon>
        <taxon>Mycobacteriales</taxon>
        <taxon>Nocardiaceae</taxon>
        <taxon>Nocardia</taxon>
    </lineage>
</organism>
<name>A0A2S6AIH4_9NOCA</name>
<dbReference type="SUPFAM" id="SSF48498">
    <property type="entry name" value="Tetracyclin repressor-like, C-terminal domain"/>
    <property type="match status" value="1"/>
</dbReference>
<dbReference type="SUPFAM" id="SSF46689">
    <property type="entry name" value="Homeodomain-like"/>
    <property type="match status" value="1"/>
</dbReference>
<sequence>MPSVGESSALPRHSSKRRILSALPLYGEASPFCNGGRYDRAMGNDAGQVAKPLRADARRNRDQVLAVAREMLSVDGSSASFDEIARRAGVGVGTVYRHFPTRSALFEAVVVGRVQEFTERAHLLAGTDTAPEDAFFDYFAHLVGEVSLNQALCEALDDDGGTAVAVPNELRHAFIRSFDTLLCRAKDAGALRPDVDVADVLDLVIGAATADRRARARNAPNQLIAVVLDGLRVHDHRAPA</sequence>
<dbReference type="InterPro" id="IPR050109">
    <property type="entry name" value="HTH-type_TetR-like_transc_reg"/>
</dbReference>
<dbReference type="PANTHER" id="PTHR30055:SF234">
    <property type="entry name" value="HTH-TYPE TRANSCRIPTIONAL REGULATOR BETI"/>
    <property type="match status" value="1"/>
</dbReference>
<reference evidence="6 7" key="1">
    <citation type="submission" date="2018-02" db="EMBL/GenBank/DDBJ databases">
        <title>8 Nocardia nova and 1 Nocardia cyriacigeorgica strain used for evolution to TMP-SMX.</title>
        <authorList>
            <person name="Mehta H."/>
            <person name="Weng J."/>
            <person name="Shamoo Y."/>
        </authorList>
    </citation>
    <scope>NUCLEOTIDE SEQUENCE [LARGE SCALE GENOMIC DNA]</scope>
    <source>
        <strain evidence="6 7">MDA3139</strain>
    </source>
</reference>
<proteinExistence type="predicted"/>
<evidence type="ECO:0000313" key="7">
    <source>
        <dbReference type="Proteomes" id="UP000239874"/>
    </source>
</evidence>
<dbReference type="InterPro" id="IPR009057">
    <property type="entry name" value="Homeodomain-like_sf"/>
</dbReference>
<dbReference type="InterPro" id="IPR001647">
    <property type="entry name" value="HTH_TetR"/>
</dbReference>
<comment type="caution">
    <text evidence="6">The sequence shown here is derived from an EMBL/GenBank/DDBJ whole genome shotgun (WGS) entry which is preliminary data.</text>
</comment>
<evidence type="ECO:0000256" key="4">
    <source>
        <dbReference type="PROSITE-ProRule" id="PRU00335"/>
    </source>
</evidence>
<gene>
    <name evidence="6" type="ORF">C5E45_27505</name>
</gene>
<accession>A0A2S6AIH4</accession>
<dbReference type="PROSITE" id="PS50977">
    <property type="entry name" value="HTH_TETR_2"/>
    <property type="match status" value="1"/>
</dbReference>
<dbReference type="PRINTS" id="PR00455">
    <property type="entry name" value="HTHTETR"/>
</dbReference>
<keyword evidence="1" id="KW-0805">Transcription regulation</keyword>
<keyword evidence="2 4" id="KW-0238">DNA-binding</keyword>
<evidence type="ECO:0000256" key="1">
    <source>
        <dbReference type="ARBA" id="ARBA00023015"/>
    </source>
</evidence>
<dbReference type="GO" id="GO:0003700">
    <property type="term" value="F:DNA-binding transcription factor activity"/>
    <property type="evidence" value="ECO:0007669"/>
    <property type="project" value="TreeGrafter"/>
</dbReference>
<dbReference type="PANTHER" id="PTHR30055">
    <property type="entry name" value="HTH-TYPE TRANSCRIPTIONAL REGULATOR RUTR"/>
    <property type="match status" value="1"/>
</dbReference>
<dbReference type="EMBL" id="PSZC01000025">
    <property type="protein sequence ID" value="PPJ34997.1"/>
    <property type="molecule type" value="Genomic_DNA"/>
</dbReference>
<evidence type="ECO:0000313" key="6">
    <source>
        <dbReference type="EMBL" id="PPJ34997.1"/>
    </source>
</evidence>
<dbReference type="GO" id="GO:0000976">
    <property type="term" value="F:transcription cis-regulatory region binding"/>
    <property type="evidence" value="ECO:0007669"/>
    <property type="project" value="TreeGrafter"/>
</dbReference>
<dbReference type="InterPro" id="IPR049445">
    <property type="entry name" value="TetR_SbtR-like_C"/>
</dbReference>
<evidence type="ECO:0000256" key="2">
    <source>
        <dbReference type="ARBA" id="ARBA00023125"/>
    </source>
</evidence>
<dbReference type="Pfam" id="PF00440">
    <property type="entry name" value="TetR_N"/>
    <property type="match status" value="1"/>
</dbReference>
<dbReference type="Pfam" id="PF21597">
    <property type="entry name" value="TetR_C_43"/>
    <property type="match status" value="1"/>
</dbReference>